<dbReference type="EMBL" id="JBBHJY010000006">
    <property type="protein sequence ID" value="MEJ6010725.1"/>
    <property type="molecule type" value="Genomic_DNA"/>
</dbReference>
<comment type="caution">
    <text evidence="3">The sequence shown here is derived from an EMBL/GenBank/DDBJ whole genome shotgun (WGS) entry which is preliminary data.</text>
</comment>
<evidence type="ECO:0000313" key="3">
    <source>
        <dbReference type="EMBL" id="MEJ6010725.1"/>
    </source>
</evidence>
<accession>A0ABU8S9U6</accession>
<dbReference type="PROSITE" id="PS51257">
    <property type="entry name" value="PROKAR_LIPOPROTEIN"/>
    <property type="match status" value="1"/>
</dbReference>
<dbReference type="Proteomes" id="UP001379235">
    <property type="component" value="Unassembled WGS sequence"/>
</dbReference>
<protein>
    <submittedName>
        <fullName evidence="3">Uncharacterized protein</fullName>
    </submittedName>
</protein>
<keyword evidence="2" id="KW-0732">Signal</keyword>
<proteinExistence type="predicted"/>
<reference evidence="3 4" key="1">
    <citation type="submission" date="2024-03" db="EMBL/GenBank/DDBJ databases">
        <authorList>
            <person name="Jo J.-H."/>
        </authorList>
    </citation>
    <scope>NUCLEOTIDE SEQUENCE [LARGE SCALE GENOMIC DNA]</scope>
    <source>
        <strain evidence="3 4">AS3R-12</strain>
    </source>
</reference>
<keyword evidence="4" id="KW-1185">Reference proteome</keyword>
<feature type="chain" id="PRO_5046395070" evidence="2">
    <location>
        <begin position="22"/>
        <end position="68"/>
    </location>
</feature>
<evidence type="ECO:0000256" key="2">
    <source>
        <dbReference type="SAM" id="SignalP"/>
    </source>
</evidence>
<evidence type="ECO:0000256" key="1">
    <source>
        <dbReference type="SAM" id="MobiDB-lite"/>
    </source>
</evidence>
<organism evidence="3 4">
    <name type="scientific">Novosphingobium aquae</name>
    <dbReference type="NCBI Taxonomy" id="3133435"/>
    <lineage>
        <taxon>Bacteria</taxon>
        <taxon>Pseudomonadati</taxon>
        <taxon>Pseudomonadota</taxon>
        <taxon>Alphaproteobacteria</taxon>
        <taxon>Sphingomonadales</taxon>
        <taxon>Sphingomonadaceae</taxon>
        <taxon>Novosphingobium</taxon>
    </lineage>
</organism>
<feature type="region of interest" description="Disordered" evidence="1">
    <location>
        <begin position="46"/>
        <end position="68"/>
    </location>
</feature>
<gene>
    <name evidence="3" type="ORF">WG900_12450</name>
</gene>
<feature type="signal peptide" evidence="2">
    <location>
        <begin position="1"/>
        <end position="21"/>
    </location>
</feature>
<name>A0ABU8S9U6_9SPHN</name>
<dbReference type="RefSeq" id="WP_339967511.1">
    <property type="nucleotide sequence ID" value="NZ_JBBHJY010000006.1"/>
</dbReference>
<sequence>MKYLALAPLFLLAACGSGSNAPGGVTAGEAKALDEAAEMLEAKQLSPSAIPPVPRGELAAPASTAPQN</sequence>
<evidence type="ECO:0000313" key="4">
    <source>
        <dbReference type="Proteomes" id="UP001379235"/>
    </source>
</evidence>